<feature type="transmembrane region" description="Helical" evidence="4">
    <location>
        <begin position="157"/>
        <end position="177"/>
    </location>
</feature>
<keyword evidence="4" id="KW-1133">Transmembrane helix</keyword>
<evidence type="ECO:0000256" key="3">
    <source>
        <dbReference type="ARBA" id="ARBA00047594"/>
    </source>
</evidence>
<evidence type="ECO:0000256" key="1">
    <source>
        <dbReference type="ARBA" id="ARBA00012374"/>
    </source>
</evidence>
<dbReference type="EMBL" id="CP035704">
    <property type="protein sequence ID" value="QBB70698.1"/>
    <property type="molecule type" value="Genomic_DNA"/>
</dbReference>
<dbReference type="EC" id="3.6.1.27" evidence="1"/>
<feature type="domain" description="Phosphatidic acid phosphatase type 2/haloperoxidase" evidence="5">
    <location>
        <begin position="116"/>
        <end position="229"/>
    </location>
</feature>
<feature type="transmembrane region" description="Helical" evidence="4">
    <location>
        <begin position="184"/>
        <end position="208"/>
    </location>
</feature>
<comment type="catalytic activity">
    <reaction evidence="3">
        <text>di-trans,octa-cis-undecaprenyl diphosphate + H2O = di-trans,octa-cis-undecaprenyl phosphate + phosphate + H(+)</text>
        <dbReference type="Rhea" id="RHEA:28094"/>
        <dbReference type="ChEBI" id="CHEBI:15377"/>
        <dbReference type="ChEBI" id="CHEBI:15378"/>
        <dbReference type="ChEBI" id="CHEBI:43474"/>
        <dbReference type="ChEBI" id="CHEBI:58405"/>
        <dbReference type="ChEBI" id="CHEBI:60392"/>
        <dbReference type="EC" id="3.6.1.27"/>
    </reaction>
</comment>
<accession>A0A411HJN2</accession>
<gene>
    <name evidence="6" type="ORF">ELE36_10165</name>
</gene>
<reference evidence="6 7" key="1">
    <citation type="submission" date="2019-01" db="EMBL/GenBank/DDBJ databases">
        <title>Pseudolysobacter antarctica gen. nov., sp. nov., isolated from Fildes Peninsula, Antarctica.</title>
        <authorList>
            <person name="Wei Z."/>
            <person name="Peng F."/>
        </authorList>
    </citation>
    <scope>NUCLEOTIDE SEQUENCE [LARGE SCALE GENOMIC DNA]</scope>
    <source>
        <strain evidence="6 7">AQ6-296</strain>
    </source>
</reference>
<keyword evidence="7" id="KW-1185">Reference proteome</keyword>
<proteinExistence type="predicted"/>
<dbReference type="AlphaFoldDB" id="A0A411HJN2"/>
<feature type="transmembrane region" description="Helical" evidence="4">
    <location>
        <begin position="90"/>
        <end position="110"/>
    </location>
</feature>
<feature type="transmembrane region" description="Helical" evidence="4">
    <location>
        <begin position="29"/>
        <end position="50"/>
    </location>
</feature>
<dbReference type="GO" id="GO:0050380">
    <property type="term" value="F:undecaprenyl-diphosphatase activity"/>
    <property type="evidence" value="ECO:0007669"/>
    <property type="project" value="UniProtKB-EC"/>
</dbReference>
<dbReference type="Pfam" id="PF01569">
    <property type="entry name" value="PAP2"/>
    <property type="match status" value="1"/>
</dbReference>
<dbReference type="CDD" id="cd03392">
    <property type="entry name" value="PAP2_like_2"/>
    <property type="match status" value="1"/>
</dbReference>
<keyword evidence="4" id="KW-0812">Transmembrane</keyword>
<dbReference type="PANTHER" id="PTHR14969:SF13">
    <property type="entry name" value="AT30094P"/>
    <property type="match status" value="1"/>
</dbReference>
<dbReference type="PANTHER" id="PTHR14969">
    <property type="entry name" value="SPHINGOSINE-1-PHOSPHATE PHOSPHOHYDROLASE"/>
    <property type="match status" value="1"/>
</dbReference>
<feature type="transmembrane region" description="Helical" evidence="4">
    <location>
        <begin position="214"/>
        <end position="232"/>
    </location>
</feature>
<dbReference type="InterPro" id="IPR036938">
    <property type="entry name" value="PAP2/HPO_sf"/>
</dbReference>
<organism evidence="6 7">
    <name type="scientific">Pseudolysobacter antarcticus</name>
    <dbReference type="NCBI Taxonomy" id="2511995"/>
    <lineage>
        <taxon>Bacteria</taxon>
        <taxon>Pseudomonadati</taxon>
        <taxon>Pseudomonadota</taxon>
        <taxon>Gammaproteobacteria</taxon>
        <taxon>Lysobacterales</taxon>
        <taxon>Rhodanobacteraceae</taxon>
        <taxon>Pseudolysobacter</taxon>
    </lineage>
</organism>
<feature type="transmembrane region" description="Helical" evidence="4">
    <location>
        <begin position="117"/>
        <end position="137"/>
    </location>
</feature>
<evidence type="ECO:0000313" key="6">
    <source>
        <dbReference type="EMBL" id="QBB70698.1"/>
    </source>
</evidence>
<dbReference type="InterPro" id="IPR000326">
    <property type="entry name" value="PAP2/HPO"/>
</dbReference>
<evidence type="ECO:0000313" key="7">
    <source>
        <dbReference type="Proteomes" id="UP000291562"/>
    </source>
</evidence>
<name>A0A411HJN2_9GAMM</name>
<dbReference type="OrthoDB" id="9780918at2"/>
<evidence type="ECO:0000256" key="2">
    <source>
        <dbReference type="ARBA" id="ARBA00032707"/>
    </source>
</evidence>
<dbReference type="KEGG" id="xbc:ELE36_10165"/>
<dbReference type="Proteomes" id="UP000291562">
    <property type="component" value="Chromosome"/>
</dbReference>
<dbReference type="SUPFAM" id="SSF48317">
    <property type="entry name" value="Acid phosphatase/Vanadium-dependent haloperoxidase"/>
    <property type="match status" value="1"/>
</dbReference>
<dbReference type="SMART" id="SM00014">
    <property type="entry name" value="acidPPc"/>
    <property type="match status" value="1"/>
</dbReference>
<keyword evidence="4" id="KW-0472">Membrane</keyword>
<evidence type="ECO:0000256" key="4">
    <source>
        <dbReference type="SAM" id="Phobius"/>
    </source>
</evidence>
<dbReference type="Gene3D" id="1.20.144.10">
    <property type="entry name" value="Phosphatidic acid phosphatase type 2/haloperoxidase"/>
    <property type="match status" value="2"/>
</dbReference>
<protein>
    <recommendedName>
        <fullName evidence="1">undecaprenyl-diphosphate phosphatase</fullName>
        <ecNumber evidence="1">3.6.1.27</ecNumber>
    </recommendedName>
    <alternativeName>
        <fullName evidence="2">Undecaprenyl pyrophosphate phosphatase</fullName>
    </alternativeName>
</protein>
<sequence>MSAKQTVRSVALFIDRASMMMRLSPQRTFALRLALGAFALIAAAWLFGAITEDVVNQDAPLGTLDLYVAAWLHSRVTPGWTSVMAVVSDFGAPITVIAIASVVATVLLYLRAHYQLLLLVLAVPGGALLNGIIKQLIHRHRPVFDDPIQTLATYSFPSGHAMGSTVLYGTLAAIVIWQVRDWRVSLLAIFAAALLVAWICLSRIYLGVHYLSDVAAGFLEGIVWLGVCLAAVDAVRRRTARGHC</sequence>
<evidence type="ECO:0000259" key="5">
    <source>
        <dbReference type="SMART" id="SM00014"/>
    </source>
</evidence>